<dbReference type="FunFam" id="3.20.20.10:FF:000010">
    <property type="entry name" value="Antizyme inhibitor 1"/>
    <property type="match status" value="1"/>
</dbReference>
<dbReference type="GO" id="GO:0004586">
    <property type="term" value="F:ornithine decarboxylase activity"/>
    <property type="evidence" value="ECO:0007669"/>
    <property type="project" value="TreeGrafter"/>
</dbReference>
<dbReference type="FunFam" id="2.40.37.10:FF:000005">
    <property type="entry name" value="Ornithine decarboxylase"/>
    <property type="match status" value="1"/>
</dbReference>
<dbReference type="InterPro" id="IPR002433">
    <property type="entry name" value="Orn_de-COase"/>
</dbReference>
<comment type="caution">
    <text evidence="5">The sequence shown here is derived from an EMBL/GenBank/DDBJ whole genome shotgun (WGS) entry which is preliminary data.</text>
</comment>
<dbReference type="PANTHER" id="PTHR11482:SF7">
    <property type="entry name" value="ANTIZYME INHIBITOR 1"/>
    <property type="match status" value="1"/>
</dbReference>
<evidence type="ECO:0000313" key="6">
    <source>
        <dbReference type="Proteomes" id="UP001221898"/>
    </source>
</evidence>
<dbReference type="InterPro" id="IPR000183">
    <property type="entry name" value="Orn/DAP/Arg_de-COase"/>
</dbReference>
<dbReference type="Pfam" id="PF02784">
    <property type="entry name" value="Orn_Arg_deC_N"/>
    <property type="match status" value="1"/>
</dbReference>
<dbReference type="InterPro" id="IPR022657">
    <property type="entry name" value="De-COase2_CS"/>
</dbReference>
<feature type="domain" description="Orn/DAP/Arg decarboxylase 2 N-terminal" evidence="4">
    <location>
        <begin position="46"/>
        <end position="278"/>
    </location>
</feature>
<reference evidence="5" key="1">
    <citation type="journal article" date="2023" name="Science">
        <title>Genome structures resolve the early diversification of teleost fishes.</title>
        <authorList>
            <person name="Parey E."/>
            <person name="Louis A."/>
            <person name="Montfort J."/>
            <person name="Bouchez O."/>
            <person name="Roques C."/>
            <person name="Iampietro C."/>
            <person name="Lluch J."/>
            <person name="Castinel A."/>
            <person name="Donnadieu C."/>
            <person name="Desvignes T."/>
            <person name="Floi Bucao C."/>
            <person name="Jouanno E."/>
            <person name="Wen M."/>
            <person name="Mejri S."/>
            <person name="Dirks R."/>
            <person name="Jansen H."/>
            <person name="Henkel C."/>
            <person name="Chen W.J."/>
            <person name="Zahm M."/>
            <person name="Cabau C."/>
            <person name="Klopp C."/>
            <person name="Thompson A.W."/>
            <person name="Robinson-Rechavi M."/>
            <person name="Braasch I."/>
            <person name="Lecointre G."/>
            <person name="Bobe J."/>
            <person name="Postlethwait J.H."/>
            <person name="Berthelot C."/>
            <person name="Roest Crollius H."/>
            <person name="Guiguen Y."/>
        </authorList>
    </citation>
    <scope>NUCLEOTIDE SEQUENCE</scope>
    <source>
        <strain evidence="5">NC1722</strain>
    </source>
</reference>
<sequence length="451" mass="49192">MKGLADEPNYSIELLEGGATLRDVIETHICEQTVAEKNAFFVADLGVVTRQHVRWQTHMPQIRPFYAVKCNSSPAVVEMLAALGAGFVCSSKPEVVLVQSYGVAPENIALGSLCKQLSLIKYAAKNDIDLLACDSETELRKIARCHPTAKLLLQVATEAQDDGEETSMAFGCTLKSCRHLLECAKELGMQVAGAKFHVPSCCTDPQAYTHAVSDARCVFDMGEELGFSMKILDIGGGFSGSEVQLEQIHHAIRPLLDMYFPPVSGVTLIAEPGSYYVSSAFTLAVNIIGKKVVARDQHGQPLEELTLNDEPEFLYYMNNGVYGSFASKLLDETIPAPFVHKKAPSAEEPVFASSLWGPSCDSLDQVVEHCLLPELSLGDWLVFSAMGAHSLGEPSAFLDVQRPPVHYVISADDWYEIQDAGISLDTTMKNFSLVPYSFRFSPQPEAFSAPA</sequence>
<dbReference type="InterPro" id="IPR029066">
    <property type="entry name" value="PLP-binding_barrel"/>
</dbReference>
<evidence type="ECO:0000256" key="2">
    <source>
        <dbReference type="ARBA" id="ARBA00023115"/>
    </source>
</evidence>
<dbReference type="PRINTS" id="PR01179">
    <property type="entry name" value="ODADCRBXLASE"/>
</dbReference>
<evidence type="ECO:0000313" key="5">
    <source>
        <dbReference type="EMBL" id="KAJ8394590.1"/>
    </source>
</evidence>
<organism evidence="5 6">
    <name type="scientific">Aldrovandia affinis</name>
    <dbReference type="NCBI Taxonomy" id="143900"/>
    <lineage>
        <taxon>Eukaryota</taxon>
        <taxon>Metazoa</taxon>
        <taxon>Chordata</taxon>
        <taxon>Craniata</taxon>
        <taxon>Vertebrata</taxon>
        <taxon>Euteleostomi</taxon>
        <taxon>Actinopterygii</taxon>
        <taxon>Neopterygii</taxon>
        <taxon>Teleostei</taxon>
        <taxon>Notacanthiformes</taxon>
        <taxon>Halosauridae</taxon>
        <taxon>Aldrovandia</taxon>
    </lineage>
</organism>
<protein>
    <recommendedName>
        <fullName evidence="4">Orn/DAP/Arg decarboxylase 2 N-terminal domain-containing protein</fullName>
    </recommendedName>
</protein>
<proteinExistence type="predicted"/>
<evidence type="ECO:0000259" key="4">
    <source>
        <dbReference type="Pfam" id="PF02784"/>
    </source>
</evidence>
<comment type="cofactor">
    <cofactor evidence="3">
        <name>pyridoxal 5'-phosphate</name>
        <dbReference type="ChEBI" id="CHEBI:597326"/>
    </cofactor>
</comment>
<dbReference type="GO" id="GO:0042978">
    <property type="term" value="F:ornithine decarboxylase activator activity"/>
    <property type="evidence" value="ECO:0007669"/>
    <property type="project" value="TreeGrafter"/>
</dbReference>
<keyword evidence="2" id="KW-0620">Polyamine biosynthesis</keyword>
<dbReference type="AlphaFoldDB" id="A0AAD7WFE3"/>
<keyword evidence="1 3" id="KW-0663">Pyridoxal phosphate</keyword>
<dbReference type="PRINTS" id="PR01182">
    <property type="entry name" value="ORNDCRBXLASE"/>
</dbReference>
<dbReference type="SUPFAM" id="SSF50621">
    <property type="entry name" value="Alanine racemase C-terminal domain-like"/>
    <property type="match status" value="1"/>
</dbReference>
<dbReference type="InterPro" id="IPR009006">
    <property type="entry name" value="Ala_racemase/Decarboxylase_C"/>
</dbReference>
<keyword evidence="6" id="KW-1185">Reference proteome</keyword>
<evidence type="ECO:0000256" key="1">
    <source>
        <dbReference type="ARBA" id="ARBA00022898"/>
    </source>
</evidence>
<dbReference type="GO" id="GO:0042177">
    <property type="term" value="P:negative regulation of protein catabolic process"/>
    <property type="evidence" value="ECO:0007669"/>
    <property type="project" value="TreeGrafter"/>
</dbReference>
<dbReference type="Gene3D" id="3.20.20.10">
    <property type="entry name" value="Alanine racemase"/>
    <property type="match status" value="1"/>
</dbReference>
<dbReference type="EMBL" id="JAINUG010000124">
    <property type="protein sequence ID" value="KAJ8394590.1"/>
    <property type="molecule type" value="Genomic_DNA"/>
</dbReference>
<feature type="modified residue" description="N6-(pyridoxal phosphate)lysine" evidence="3">
    <location>
        <position position="69"/>
    </location>
</feature>
<dbReference type="Proteomes" id="UP001221898">
    <property type="component" value="Unassembled WGS sequence"/>
</dbReference>
<dbReference type="GO" id="GO:0033387">
    <property type="term" value="P:putrescine biosynthetic process from arginine, via ornithine"/>
    <property type="evidence" value="ECO:0007669"/>
    <property type="project" value="TreeGrafter"/>
</dbReference>
<dbReference type="PROSITE" id="PS00879">
    <property type="entry name" value="ODR_DC_2_2"/>
    <property type="match status" value="1"/>
</dbReference>
<accession>A0AAD7WFE3</accession>
<dbReference type="GO" id="GO:0005737">
    <property type="term" value="C:cytoplasm"/>
    <property type="evidence" value="ECO:0007669"/>
    <property type="project" value="TreeGrafter"/>
</dbReference>
<dbReference type="PANTHER" id="PTHR11482">
    <property type="entry name" value="ARGININE/DIAMINOPIMELATE/ORNITHINE DECARBOXYLASE"/>
    <property type="match status" value="1"/>
</dbReference>
<dbReference type="GO" id="GO:1902269">
    <property type="term" value="P:positive regulation of polyamine transmembrane transport"/>
    <property type="evidence" value="ECO:0007669"/>
    <property type="project" value="TreeGrafter"/>
</dbReference>
<dbReference type="InterPro" id="IPR022644">
    <property type="entry name" value="De-COase2_N"/>
</dbReference>
<dbReference type="InterPro" id="IPR022653">
    <property type="entry name" value="De-COase2_pyr-phos_BS"/>
</dbReference>
<dbReference type="Gene3D" id="2.40.37.10">
    <property type="entry name" value="Lyase, Ornithine Decarboxylase, Chain A, domain 1"/>
    <property type="match status" value="1"/>
</dbReference>
<gene>
    <name evidence="5" type="ORF">AAFF_G00043930</name>
</gene>
<dbReference type="PROSITE" id="PS00878">
    <property type="entry name" value="ODR_DC_2_1"/>
    <property type="match status" value="1"/>
</dbReference>
<name>A0AAD7WFE3_9TELE</name>
<feature type="active site" description="Proton donor" evidence="3">
    <location>
        <position position="360"/>
    </location>
</feature>
<evidence type="ECO:0000256" key="3">
    <source>
        <dbReference type="PIRSR" id="PIRSR600183-50"/>
    </source>
</evidence>
<dbReference type="SUPFAM" id="SSF51419">
    <property type="entry name" value="PLP-binding barrel"/>
    <property type="match status" value="1"/>
</dbReference>